<evidence type="ECO:0000313" key="3">
    <source>
        <dbReference type="Proteomes" id="UP001604336"/>
    </source>
</evidence>
<protein>
    <submittedName>
        <fullName evidence="2">WRKY transcription factor 70</fullName>
    </submittedName>
</protein>
<feature type="compositionally biased region" description="Polar residues" evidence="1">
    <location>
        <begin position="1"/>
        <end position="13"/>
    </location>
</feature>
<keyword evidence="3" id="KW-1185">Reference proteome</keyword>
<gene>
    <name evidence="2" type="ORF">Adt_09602</name>
</gene>
<organism evidence="2 3">
    <name type="scientific">Abeliophyllum distichum</name>
    <dbReference type="NCBI Taxonomy" id="126358"/>
    <lineage>
        <taxon>Eukaryota</taxon>
        <taxon>Viridiplantae</taxon>
        <taxon>Streptophyta</taxon>
        <taxon>Embryophyta</taxon>
        <taxon>Tracheophyta</taxon>
        <taxon>Spermatophyta</taxon>
        <taxon>Magnoliopsida</taxon>
        <taxon>eudicotyledons</taxon>
        <taxon>Gunneridae</taxon>
        <taxon>Pentapetalae</taxon>
        <taxon>asterids</taxon>
        <taxon>lamiids</taxon>
        <taxon>Lamiales</taxon>
        <taxon>Oleaceae</taxon>
        <taxon>Forsythieae</taxon>
        <taxon>Abeliophyllum</taxon>
    </lineage>
</organism>
<dbReference type="AlphaFoldDB" id="A0ABD1UHM3"/>
<dbReference type="EMBL" id="JBFOLK010000003">
    <property type="protein sequence ID" value="KAL2524548.1"/>
    <property type="molecule type" value="Genomic_DNA"/>
</dbReference>
<feature type="region of interest" description="Disordered" evidence="1">
    <location>
        <begin position="1"/>
        <end position="25"/>
    </location>
</feature>
<sequence>MDTTANNSSTIWSFDSHEPHDKPNGTVIPTLPIIQQETKEKVQNLKESSPSNYFLLPDLMTLESFGEFTCLSSAYDREHVICPDVYLGTGSDLNKEIEMMLGSVFNDCFQF</sequence>
<proteinExistence type="predicted"/>
<comment type="caution">
    <text evidence="2">The sequence shown here is derived from an EMBL/GenBank/DDBJ whole genome shotgun (WGS) entry which is preliminary data.</text>
</comment>
<dbReference type="Proteomes" id="UP001604336">
    <property type="component" value="Unassembled WGS sequence"/>
</dbReference>
<name>A0ABD1UHM3_9LAMI</name>
<evidence type="ECO:0000313" key="2">
    <source>
        <dbReference type="EMBL" id="KAL2524548.1"/>
    </source>
</evidence>
<evidence type="ECO:0000256" key="1">
    <source>
        <dbReference type="SAM" id="MobiDB-lite"/>
    </source>
</evidence>
<reference evidence="3" key="1">
    <citation type="submission" date="2024-07" db="EMBL/GenBank/DDBJ databases">
        <title>Two chromosome-level genome assemblies of Korean endemic species Abeliophyllum distichum and Forsythia ovata (Oleaceae).</title>
        <authorList>
            <person name="Jang H."/>
        </authorList>
    </citation>
    <scope>NUCLEOTIDE SEQUENCE [LARGE SCALE GENOMIC DNA]</scope>
</reference>
<accession>A0ABD1UHM3</accession>